<dbReference type="GeneID" id="56082292"/>
<dbReference type="AlphaFoldDB" id="A0A7D5PAY6"/>
<accession>A0A7D5PAY6</accession>
<evidence type="ECO:0000256" key="1">
    <source>
        <dbReference type="SAM" id="Phobius"/>
    </source>
</evidence>
<keyword evidence="1" id="KW-1133">Transmembrane helix</keyword>
<dbReference type="RefSeq" id="WP_179921272.1">
    <property type="nucleotide sequence ID" value="NZ_CP058909.1"/>
</dbReference>
<proteinExistence type="predicted"/>
<keyword evidence="1" id="KW-0472">Membrane</keyword>
<evidence type="ECO:0000313" key="3">
    <source>
        <dbReference type="Proteomes" id="UP000509346"/>
    </source>
</evidence>
<protein>
    <recommendedName>
        <fullName evidence="4">Metal-dependent hydrolase</fullName>
    </recommendedName>
</protein>
<feature type="transmembrane region" description="Helical" evidence="1">
    <location>
        <begin position="7"/>
        <end position="28"/>
    </location>
</feature>
<sequence>MSIALAHFAFGAGMTTLLVTFLLPTVWYPRTAILVGGGWAMVPDFHWVSPIAKQQLHRIHQTSPVTDVFWFHRVWDRIDPTDSKTVAAVLVAFLIVSTAIAEWRQYRSPEAVRVAYDSYLDPESSD</sequence>
<evidence type="ECO:0008006" key="4">
    <source>
        <dbReference type="Google" id="ProtNLM"/>
    </source>
</evidence>
<organism evidence="2 3">
    <name type="scientific">Halosimplex pelagicum</name>
    <dbReference type="NCBI Taxonomy" id="869886"/>
    <lineage>
        <taxon>Archaea</taxon>
        <taxon>Methanobacteriati</taxon>
        <taxon>Methanobacteriota</taxon>
        <taxon>Stenosarchaea group</taxon>
        <taxon>Halobacteria</taxon>
        <taxon>Halobacteriales</taxon>
        <taxon>Haloarculaceae</taxon>
        <taxon>Halosimplex</taxon>
    </lineage>
</organism>
<dbReference type="OrthoDB" id="236291at2157"/>
<name>A0A7D5PAY6_9EURY</name>
<evidence type="ECO:0000313" key="2">
    <source>
        <dbReference type="EMBL" id="QLH81358.1"/>
    </source>
</evidence>
<dbReference type="Proteomes" id="UP000509346">
    <property type="component" value="Chromosome"/>
</dbReference>
<keyword evidence="1" id="KW-0812">Transmembrane</keyword>
<dbReference type="EMBL" id="CP058909">
    <property type="protein sequence ID" value="QLH81358.1"/>
    <property type="molecule type" value="Genomic_DNA"/>
</dbReference>
<reference evidence="2 3" key="1">
    <citation type="submission" date="2020-07" db="EMBL/GenBank/DDBJ databases">
        <title>Halosimplex litoreum sp. nov. and Halosimplex rubrum sp. nov., isolated from different salt environments.</title>
        <authorList>
            <person name="Cui H."/>
        </authorList>
    </citation>
    <scope>NUCLEOTIDE SEQUENCE [LARGE SCALE GENOMIC DNA]</scope>
    <source>
        <strain evidence="2 3">R2</strain>
    </source>
</reference>
<gene>
    <name evidence="2" type="ORF">HZS54_06845</name>
</gene>
<feature type="transmembrane region" description="Helical" evidence="1">
    <location>
        <begin position="85"/>
        <end position="103"/>
    </location>
</feature>
<keyword evidence="3" id="KW-1185">Reference proteome</keyword>
<dbReference type="KEGG" id="hpel:HZS54_06845"/>